<dbReference type="PANTHER" id="PTHR21058">
    <property type="entry name" value="6,7-DIMETHYL-8-RIBITYLLUMAZINE SYNTHASE DMRL SYNTHASE LUMAZINE SYNTHASE"/>
    <property type="match status" value="1"/>
</dbReference>
<comment type="pathway">
    <text evidence="1 7">Cofactor biosynthesis; riboflavin biosynthesis; riboflavin from 2-hydroxy-3-oxobutyl phosphate and 5-amino-6-(D-ribitylamino)uracil: step 1/2.</text>
</comment>
<dbReference type="Gene3D" id="3.40.50.960">
    <property type="entry name" value="Lumazine/riboflavin synthase"/>
    <property type="match status" value="1"/>
</dbReference>
<reference evidence="8" key="1">
    <citation type="submission" date="2022-07" db="EMBL/GenBank/DDBJ databases">
        <title>Phylogenomic reconstructions and comparative analyses of Kickxellomycotina fungi.</title>
        <authorList>
            <person name="Reynolds N.K."/>
            <person name="Stajich J.E."/>
            <person name="Barry K."/>
            <person name="Grigoriev I.V."/>
            <person name="Crous P."/>
            <person name="Smith M.E."/>
        </authorList>
    </citation>
    <scope>NUCLEOTIDE SEQUENCE</scope>
    <source>
        <strain evidence="8">NRRL 3115</strain>
    </source>
</reference>
<accession>A0A9W8KWX3</accession>
<dbReference type="AlphaFoldDB" id="A0A9W8KWX3"/>
<keyword evidence="5 7" id="KW-0808">Transferase</keyword>
<evidence type="ECO:0000256" key="6">
    <source>
        <dbReference type="ARBA" id="ARBA00048785"/>
    </source>
</evidence>
<comment type="similarity">
    <text evidence="2 7">Belongs to the DMRL synthase family.</text>
</comment>
<evidence type="ECO:0000256" key="2">
    <source>
        <dbReference type="ARBA" id="ARBA00007424"/>
    </source>
</evidence>
<evidence type="ECO:0000313" key="9">
    <source>
        <dbReference type="Proteomes" id="UP001151518"/>
    </source>
</evidence>
<dbReference type="EC" id="2.5.1.78" evidence="3 7"/>
<keyword evidence="4 7" id="KW-0686">Riboflavin biosynthesis</keyword>
<evidence type="ECO:0000256" key="5">
    <source>
        <dbReference type="ARBA" id="ARBA00022679"/>
    </source>
</evidence>
<comment type="function">
    <text evidence="7">Catalyzes the formation of 6,7-dimethyl-8-ribityllumazine by condensation of 5-amino-6-(D-ribitylamino)uracil with 3,4-dihydroxy-2-butanone 4-phosphate. This is the penultimate step in the biosynthesis of riboflavin.</text>
</comment>
<dbReference type="Pfam" id="PF00885">
    <property type="entry name" value="DMRL_synthase"/>
    <property type="match status" value="1"/>
</dbReference>
<evidence type="ECO:0000313" key="8">
    <source>
        <dbReference type="EMBL" id="KAJ2673425.1"/>
    </source>
</evidence>
<evidence type="ECO:0000256" key="3">
    <source>
        <dbReference type="ARBA" id="ARBA00012664"/>
    </source>
</evidence>
<protein>
    <recommendedName>
        <fullName evidence="3 7">6,7-dimethyl-8-ribityllumazine synthase</fullName>
        <shortName evidence="7">DMRL synthase</shortName>
        <ecNumber evidence="3 7">2.5.1.78</ecNumber>
    </recommendedName>
</protein>
<feature type="non-terminal residue" evidence="8">
    <location>
        <position position="1"/>
    </location>
</feature>
<dbReference type="GO" id="GO:0000906">
    <property type="term" value="F:6,7-dimethyl-8-ribityllumazine synthase activity"/>
    <property type="evidence" value="ECO:0007669"/>
    <property type="project" value="UniProtKB-EC"/>
</dbReference>
<dbReference type="SUPFAM" id="SSF52121">
    <property type="entry name" value="Lumazine synthase"/>
    <property type="match status" value="1"/>
</dbReference>
<dbReference type="InterPro" id="IPR034964">
    <property type="entry name" value="LS"/>
</dbReference>
<dbReference type="InterPro" id="IPR002180">
    <property type="entry name" value="LS/RS"/>
</dbReference>
<dbReference type="PANTHER" id="PTHR21058:SF0">
    <property type="entry name" value="6,7-DIMETHYL-8-RIBITYLLUMAZINE SYNTHASE"/>
    <property type="match status" value="1"/>
</dbReference>
<dbReference type="GO" id="GO:0009231">
    <property type="term" value="P:riboflavin biosynthetic process"/>
    <property type="evidence" value="ECO:0007669"/>
    <property type="project" value="UniProtKB-KW"/>
</dbReference>
<evidence type="ECO:0000256" key="1">
    <source>
        <dbReference type="ARBA" id="ARBA00004917"/>
    </source>
</evidence>
<dbReference type="EMBL" id="JANBTW010000068">
    <property type="protein sequence ID" value="KAJ2673425.1"/>
    <property type="molecule type" value="Genomic_DNA"/>
</dbReference>
<comment type="catalytic activity">
    <reaction evidence="6 7">
        <text>(2S)-2-hydroxy-3-oxobutyl phosphate + 5-amino-6-(D-ribitylamino)uracil = 6,7-dimethyl-8-(1-D-ribityl)lumazine + phosphate + 2 H2O + H(+)</text>
        <dbReference type="Rhea" id="RHEA:26152"/>
        <dbReference type="ChEBI" id="CHEBI:15377"/>
        <dbReference type="ChEBI" id="CHEBI:15378"/>
        <dbReference type="ChEBI" id="CHEBI:15934"/>
        <dbReference type="ChEBI" id="CHEBI:43474"/>
        <dbReference type="ChEBI" id="CHEBI:58201"/>
        <dbReference type="ChEBI" id="CHEBI:58830"/>
        <dbReference type="EC" id="2.5.1.78"/>
    </reaction>
</comment>
<dbReference type="OrthoDB" id="5532683at2759"/>
<proteinExistence type="inferred from homology"/>
<sequence length="182" mass="20495">DATGTRRRARTSSGPLCTELPATRSWHVEPRKLRGLHPAPLIVYTRENPSVVAPVMDALWDTLVSRFNIDAKDIRVTNVPTIYDLPGAVRRMGRSKQVVIAVGMATRDTVWFDEKQLGSVREFLLGWSQSTEVPLVDGVLAGCDARELMFRACSTEWPDGCLFGQHLAQRAIEMFYIEHRGW</sequence>
<dbReference type="InterPro" id="IPR036467">
    <property type="entry name" value="LS/RS_sf"/>
</dbReference>
<name>A0A9W8KWX3_9FUNG</name>
<evidence type="ECO:0000256" key="4">
    <source>
        <dbReference type="ARBA" id="ARBA00022619"/>
    </source>
</evidence>
<gene>
    <name evidence="8" type="ORF">GGI25_004687</name>
</gene>
<organism evidence="8 9">
    <name type="scientific">Coemansia spiralis</name>
    <dbReference type="NCBI Taxonomy" id="417178"/>
    <lineage>
        <taxon>Eukaryota</taxon>
        <taxon>Fungi</taxon>
        <taxon>Fungi incertae sedis</taxon>
        <taxon>Zoopagomycota</taxon>
        <taxon>Kickxellomycotina</taxon>
        <taxon>Kickxellomycetes</taxon>
        <taxon>Kickxellales</taxon>
        <taxon>Kickxellaceae</taxon>
        <taxon>Coemansia</taxon>
    </lineage>
</organism>
<dbReference type="Proteomes" id="UP001151518">
    <property type="component" value="Unassembled WGS sequence"/>
</dbReference>
<evidence type="ECO:0000256" key="7">
    <source>
        <dbReference type="RuleBase" id="RU003795"/>
    </source>
</evidence>
<comment type="caution">
    <text evidence="8">The sequence shown here is derived from an EMBL/GenBank/DDBJ whole genome shotgun (WGS) entry which is preliminary data.</text>
</comment>
<dbReference type="GO" id="GO:0009349">
    <property type="term" value="C:riboflavin synthase complex"/>
    <property type="evidence" value="ECO:0007669"/>
    <property type="project" value="UniProtKB-UniRule"/>
</dbReference>